<evidence type="ECO:0000256" key="1">
    <source>
        <dbReference type="SAM" id="MobiDB-lite"/>
    </source>
</evidence>
<organism evidence="2 3">
    <name type="scientific">Exaiptasia diaphana</name>
    <name type="common">Tropical sea anemone</name>
    <name type="synonym">Aiptasia pulchella</name>
    <dbReference type="NCBI Taxonomy" id="2652724"/>
    <lineage>
        <taxon>Eukaryota</taxon>
        <taxon>Metazoa</taxon>
        <taxon>Cnidaria</taxon>
        <taxon>Anthozoa</taxon>
        <taxon>Hexacorallia</taxon>
        <taxon>Actiniaria</taxon>
        <taxon>Aiptasiidae</taxon>
        <taxon>Exaiptasia</taxon>
    </lineage>
</organism>
<evidence type="ECO:0000313" key="3">
    <source>
        <dbReference type="Proteomes" id="UP000887567"/>
    </source>
</evidence>
<dbReference type="Pfam" id="PF15370">
    <property type="entry name" value="NOPCHAP1"/>
    <property type="match status" value="1"/>
</dbReference>
<feature type="region of interest" description="Disordered" evidence="1">
    <location>
        <begin position="91"/>
        <end position="135"/>
    </location>
</feature>
<name>A0A913XUJ6_EXADI</name>
<keyword evidence="3" id="KW-1185">Reference proteome</keyword>
<evidence type="ECO:0000313" key="2">
    <source>
        <dbReference type="EnsemblMetazoa" id="XP_020909389.1"/>
    </source>
</evidence>
<dbReference type="PANTHER" id="PTHR28674">
    <property type="entry name" value="SIMILAR TO DNA SEGMENT, CHR 10, WAYNE STATE UNIVERSITY 102,-EXPRESSED"/>
    <property type="match status" value="1"/>
</dbReference>
<feature type="compositionally biased region" description="Basic and acidic residues" evidence="1">
    <location>
        <begin position="1"/>
        <end position="19"/>
    </location>
</feature>
<dbReference type="PANTHER" id="PTHR28674:SF1">
    <property type="entry name" value="NOP PROTEIN CHAPERONE 1"/>
    <property type="match status" value="1"/>
</dbReference>
<feature type="compositionally biased region" description="Acidic residues" evidence="1">
    <location>
        <begin position="106"/>
        <end position="126"/>
    </location>
</feature>
<sequence length="167" mass="18593">MASHKQDKSSIKPNSKDLMDFPMMSASLRSKLMLSEQTRKSKGPPKTFKVGKSSVLDRVQTFLPLMAEADQKLKEDLQSLPSGSLNIENVKEDQEHVEMSLALVENDYDDSEPSSESSCSEEESDSEDIKTEYIDNGKVTEDNLVLKKPSQKPVIEILKNGKSSPDV</sequence>
<dbReference type="AlphaFoldDB" id="A0A913XUJ6"/>
<dbReference type="KEGG" id="epa:110247297"/>
<feature type="region of interest" description="Disordered" evidence="1">
    <location>
        <begin position="1"/>
        <end position="51"/>
    </location>
</feature>
<protein>
    <submittedName>
        <fullName evidence="2">Uncharacterized protein</fullName>
    </submittedName>
</protein>
<proteinExistence type="predicted"/>
<dbReference type="OrthoDB" id="1112980at2759"/>
<dbReference type="OMA" id="HEFDIEH"/>
<dbReference type="GeneID" id="110247297"/>
<dbReference type="GO" id="GO:0062064">
    <property type="term" value="F:box C/D methylation guide snoRNP complex binding"/>
    <property type="evidence" value="ECO:0007669"/>
    <property type="project" value="TreeGrafter"/>
</dbReference>
<reference evidence="2" key="1">
    <citation type="submission" date="2022-11" db="UniProtKB">
        <authorList>
            <consortium name="EnsemblMetazoa"/>
        </authorList>
    </citation>
    <scope>IDENTIFICATION</scope>
</reference>
<dbReference type="RefSeq" id="XP_020909389.1">
    <property type="nucleotide sequence ID" value="XM_021053730.2"/>
</dbReference>
<dbReference type="EnsemblMetazoa" id="XM_021053730.2">
    <property type="protein sequence ID" value="XP_020909389.1"/>
    <property type="gene ID" value="LOC110247297"/>
</dbReference>
<dbReference type="InterPro" id="IPR027921">
    <property type="entry name" value="NOPCHAP1"/>
</dbReference>
<accession>A0A913XUJ6</accession>
<dbReference type="Proteomes" id="UP000887567">
    <property type="component" value="Unplaced"/>
</dbReference>
<dbReference type="GO" id="GO:0000492">
    <property type="term" value="P:box C/D snoRNP assembly"/>
    <property type="evidence" value="ECO:0007669"/>
    <property type="project" value="InterPro"/>
</dbReference>